<evidence type="ECO:0000313" key="1">
    <source>
        <dbReference type="EMBL" id="CAB9513274.1"/>
    </source>
</evidence>
<dbReference type="AlphaFoldDB" id="A0A9N8E7L6"/>
<reference evidence="1" key="1">
    <citation type="submission" date="2020-06" db="EMBL/GenBank/DDBJ databases">
        <authorList>
            <consortium name="Plant Systems Biology data submission"/>
        </authorList>
    </citation>
    <scope>NUCLEOTIDE SEQUENCE</scope>
    <source>
        <strain evidence="1">D6</strain>
    </source>
</reference>
<sequence length="221" mass="24789">MGAAASSSTIVPEATDRDFDHVHRIPASVMVDSFKAGTQPGEVYELNMKTNPRGRITYANDATTFPLKIKGGSRMLLEDRETKKVHAFIYRGDGNQYQIYSLKPCHEGQEHSTNRQNPGQQLYEWATIKQVKDKKQCYQMESRDYPKNPTVYTAQPTRSGNSLLVECGRLTCGMIKRGRNEDGSFSDPFWNIKIGPGIDPALFLCFVAIVDELLMNGSSSR</sequence>
<name>A0A9N8E7L6_9STRA</name>
<protein>
    <submittedName>
        <fullName evidence="1">Uncharacterized protein</fullName>
    </submittedName>
</protein>
<proteinExistence type="predicted"/>
<keyword evidence="2" id="KW-1185">Reference proteome</keyword>
<gene>
    <name evidence="1" type="ORF">SEMRO_582_G170450.1</name>
</gene>
<evidence type="ECO:0000313" key="2">
    <source>
        <dbReference type="Proteomes" id="UP001153069"/>
    </source>
</evidence>
<accession>A0A9N8E7L6</accession>
<dbReference type="EMBL" id="CAICTM010000581">
    <property type="protein sequence ID" value="CAB9513274.1"/>
    <property type="molecule type" value="Genomic_DNA"/>
</dbReference>
<comment type="caution">
    <text evidence="1">The sequence shown here is derived from an EMBL/GenBank/DDBJ whole genome shotgun (WGS) entry which is preliminary data.</text>
</comment>
<dbReference type="Proteomes" id="UP001153069">
    <property type="component" value="Unassembled WGS sequence"/>
</dbReference>
<organism evidence="1 2">
    <name type="scientific">Seminavis robusta</name>
    <dbReference type="NCBI Taxonomy" id="568900"/>
    <lineage>
        <taxon>Eukaryota</taxon>
        <taxon>Sar</taxon>
        <taxon>Stramenopiles</taxon>
        <taxon>Ochrophyta</taxon>
        <taxon>Bacillariophyta</taxon>
        <taxon>Bacillariophyceae</taxon>
        <taxon>Bacillariophycidae</taxon>
        <taxon>Naviculales</taxon>
        <taxon>Naviculaceae</taxon>
        <taxon>Seminavis</taxon>
    </lineage>
</organism>